<dbReference type="EMBL" id="JARGDH010000006">
    <property type="protein sequence ID" value="KAL0265775.1"/>
    <property type="molecule type" value="Genomic_DNA"/>
</dbReference>
<dbReference type="InterPro" id="IPR020568">
    <property type="entry name" value="Ribosomal_Su5_D2-typ_SF"/>
</dbReference>
<feature type="region of interest" description="Disordered" evidence="7">
    <location>
        <begin position="123"/>
        <end position="142"/>
    </location>
</feature>
<dbReference type="AlphaFoldDB" id="A0AAW2H7N2"/>
<feature type="compositionally biased region" description="Basic residues" evidence="7">
    <location>
        <begin position="133"/>
        <end position="142"/>
    </location>
</feature>
<dbReference type="PANTHER" id="PTHR21569">
    <property type="entry name" value="RIBOSOMAL PROTEIN S9"/>
    <property type="match status" value="1"/>
</dbReference>
<dbReference type="InterPro" id="IPR000754">
    <property type="entry name" value="Ribosomal_uS9"/>
</dbReference>
<gene>
    <name evidence="8" type="ORF">PYX00_011490</name>
</gene>
<dbReference type="GO" id="GO:0006412">
    <property type="term" value="P:translation"/>
    <property type="evidence" value="ECO:0007669"/>
    <property type="project" value="InterPro"/>
</dbReference>
<evidence type="ECO:0000256" key="4">
    <source>
        <dbReference type="ARBA" id="ARBA00035259"/>
    </source>
</evidence>
<dbReference type="GO" id="GO:0003735">
    <property type="term" value="F:structural constituent of ribosome"/>
    <property type="evidence" value="ECO:0007669"/>
    <property type="project" value="InterPro"/>
</dbReference>
<keyword evidence="2 6" id="KW-0689">Ribosomal protein</keyword>
<sequence length="142" mass="16111">MEKKVVATGQKKTAKARSECSEGDVFSITVNNVPLRLLQDDLMASKLRDVIARVGLKHFENLVFTITVRGGGTVSKIYAVRQAFAKSLVAYYGMYMDEWTKQEIRSNLLSFDKFTLIADPRRAEPKKYGGRGARARRQKSYR</sequence>
<accession>A0AAW2H7N2</accession>
<evidence type="ECO:0000256" key="7">
    <source>
        <dbReference type="SAM" id="MobiDB-lite"/>
    </source>
</evidence>
<organism evidence="8">
    <name type="scientific">Menopon gallinae</name>
    <name type="common">poultry shaft louse</name>
    <dbReference type="NCBI Taxonomy" id="328185"/>
    <lineage>
        <taxon>Eukaryota</taxon>
        <taxon>Metazoa</taxon>
        <taxon>Ecdysozoa</taxon>
        <taxon>Arthropoda</taxon>
        <taxon>Hexapoda</taxon>
        <taxon>Insecta</taxon>
        <taxon>Pterygota</taxon>
        <taxon>Neoptera</taxon>
        <taxon>Paraneoptera</taxon>
        <taxon>Psocodea</taxon>
        <taxon>Troctomorpha</taxon>
        <taxon>Phthiraptera</taxon>
        <taxon>Amblycera</taxon>
        <taxon>Menoponidae</taxon>
        <taxon>Menopon</taxon>
    </lineage>
</organism>
<evidence type="ECO:0000313" key="8">
    <source>
        <dbReference type="EMBL" id="KAL0265775.1"/>
    </source>
</evidence>
<evidence type="ECO:0000256" key="1">
    <source>
        <dbReference type="ARBA" id="ARBA00005251"/>
    </source>
</evidence>
<dbReference type="GO" id="GO:0000462">
    <property type="term" value="P:maturation of SSU-rRNA from tricistronic rRNA transcript (SSU-rRNA, 5.8S rRNA, LSU-rRNA)"/>
    <property type="evidence" value="ECO:0007669"/>
    <property type="project" value="TreeGrafter"/>
</dbReference>
<dbReference type="InterPro" id="IPR014721">
    <property type="entry name" value="Ribsml_uS5_D2-typ_fold_subgr"/>
</dbReference>
<protein>
    <recommendedName>
        <fullName evidence="4">Small ribosomal subunit protein uS9</fullName>
    </recommendedName>
    <alternativeName>
        <fullName evidence="5">40S ribosomal protein S16</fullName>
    </alternativeName>
</protein>
<comment type="caution">
    <text evidence="8">The sequence shown here is derived from an EMBL/GenBank/DDBJ whole genome shotgun (WGS) entry which is preliminary data.</text>
</comment>
<dbReference type="InterPro" id="IPR020574">
    <property type="entry name" value="Ribosomal_uS9_CS"/>
</dbReference>
<dbReference type="GO" id="GO:0003723">
    <property type="term" value="F:RNA binding"/>
    <property type="evidence" value="ECO:0007669"/>
    <property type="project" value="TreeGrafter"/>
</dbReference>
<dbReference type="SUPFAM" id="SSF54211">
    <property type="entry name" value="Ribosomal protein S5 domain 2-like"/>
    <property type="match status" value="1"/>
</dbReference>
<dbReference type="GO" id="GO:0022627">
    <property type="term" value="C:cytosolic small ribosomal subunit"/>
    <property type="evidence" value="ECO:0007669"/>
    <property type="project" value="TreeGrafter"/>
</dbReference>
<proteinExistence type="inferred from homology"/>
<evidence type="ECO:0000256" key="6">
    <source>
        <dbReference type="RuleBase" id="RU003815"/>
    </source>
</evidence>
<dbReference type="PROSITE" id="PS00360">
    <property type="entry name" value="RIBOSOMAL_S9"/>
    <property type="match status" value="1"/>
</dbReference>
<dbReference type="Gene3D" id="3.30.230.10">
    <property type="match status" value="1"/>
</dbReference>
<dbReference type="PANTHER" id="PTHR21569:SF16">
    <property type="entry name" value="RIBOSOMAL PROTEIN S16"/>
    <property type="match status" value="1"/>
</dbReference>
<evidence type="ECO:0000256" key="2">
    <source>
        <dbReference type="ARBA" id="ARBA00022980"/>
    </source>
</evidence>
<evidence type="ECO:0000256" key="3">
    <source>
        <dbReference type="ARBA" id="ARBA00023274"/>
    </source>
</evidence>
<keyword evidence="3 6" id="KW-0687">Ribonucleoprotein</keyword>
<evidence type="ECO:0000256" key="5">
    <source>
        <dbReference type="ARBA" id="ARBA00043019"/>
    </source>
</evidence>
<comment type="similarity">
    <text evidence="1 6">Belongs to the universal ribosomal protein uS9 family.</text>
</comment>
<name>A0AAW2H7N2_9NEOP</name>
<reference evidence="8" key="1">
    <citation type="journal article" date="2024" name="Gigascience">
        <title>Chromosome-level genome of the poultry shaft louse Menopon gallinae provides insight into the host-switching and adaptive evolution of parasitic lice.</title>
        <authorList>
            <person name="Xu Y."/>
            <person name="Ma L."/>
            <person name="Liu S."/>
            <person name="Liang Y."/>
            <person name="Liu Q."/>
            <person name="He Z."/>
            <person name="Tian L."/>
            <person name="Duan Y."/>
            <person name="Cai W."/>
            <person name="Li H."/>
            <person name="Song F."/>
        </authorList>
    </citation>
    <scope>NUCLEOTIDE SEQUENCE</scope>
    <source>
        <strain evidence="8">Cailab_2023a</strain>
    </source>
</reference>
<dbReference type="Pfam" id="PF00380">
    <property type="entry name" value="Ribosomal_S9"/>
    <property type="match status" value="1"/>
</dbReference>